<keyword evidence="4" id="KW-1185">Reference proteome</keyword>
<keyword evidence="1" id="KW-0472">Membrane</keyword>
<dbReference type="Proteomes" id="UP000008827">
    <property type="component" value="Chromosome 10"/>
</dbReference>
<protein>
    <submittedName>
        <fullName evidence="2 3">Uncharacterized protein</fullName>
    </submittedName>
</protein>
<keyword evidence="1" id="KW-1133">Transmembrane helix</keyword>
<dbReference type="ExpressionAtlas" id="I1L7J2">
    <property type="expression patterns" value="baseline and differential"/>
</dbReference>
<feature type="transmembrane region" description="Helical" evidence="1">
    <location>
        <begin position="70"/>
        <end position="91"/>
    </location>
</feature>
<dbReference type="EnsemblPlants" id="KRH31722">
    <property type="protein sequence ID" value="KRH31722"/>
    <property type="gene ID" value="GLYMA_10G007800"/>
</dbReference>
<feature type="transmembrane region" description="Helical" evidence="1">
    <location>
        <begin position="97"/>
        <end position="121"/>
    </location>
</feature>
<evidence type="ECO:0000313" key="3">
    <source>
        <dbReference type="EnsemblPlants" id="KRH31722"/>
    </source>
</evidence>
<dbReference type="AlphaFoldDB" id="I1L7J2"/>
<evidence type="ECO:0000313" key="2">
    <source>
        <dbReference type="EMBL" id="KRH31722.1"/>
    </source>
</evidence>
<dbReference type="HOGENOM" id="CLU_097784_1_0_1"/>
<evidence type="ECO:0000313" key="4">
    <source>
        <dbReference type="Proteomes" id="UP000008827"/>
    </source>
</evidence>
<feature type="transmembrane region" description="Helical" evidence="1">
    <location>
        <begin position="6"/>
        <end position="24"/>
    </location>
</feature>
<sequence>MGFSSFLGRVLFASLFILSAWQMFNEFDANGGPISKELIPKLSVVKNNLSSKLGVALPDIDARQFIATIIFLKGVGGILFVFGSTFGSFLLVRAWSLSLYCEVVILNLKCIFKAPVTVVVLKNYKS</sequence>
<dbReference type="Gramene" id="KRH31722">
    <property type="protein sequence ID" value="KRH31722"/>
    <property type="gene ID" value="GLYMA_10G007800"/>
</dbReference>
<gene>
    <name evidence="3" type="primary">LOC100499785</name>
    <name evidence="2" type="ORF">GLYMA_10G007800</name>
</gene>
<organism evidence="2">
    <name type="scientific">Glycine max</name>
    <name type="common">Soybean</name>
    <name type="synonym">Glycine hispida</name>
    <dbReference type="NCBI Taxonomy" id="3847"/>
    <lineage>
        <taxon>Eukaryota</taxon>
        <taxon>Viridiplantae</taxon>
        <taxon>Streptophyta</taxon>
        <taxon>Embryophyta</taxon>
        <taxon>Tracheophyta</taxon>
        <taxon>Spermatophyta</taxon>
        <taxon>Magnoliopsida</taxon>
        <taxon>eudicotyledons</taxon>
        <taxon>Gunneridae</taxon>
        <taxon>Pentapetalae</taxon>
        <taxon>rosids</taxon>
        <taxon>fabids</taxon>
        <taxon>Fabales</taxon>
        <taxon>Fabaceae</taxon>
        <taxon>Papilionoideae</taxon>
        <taxon>50 kb inversion clade</taxon>
        <taxon>NPAAA clade</taxon>
        <taxon>indigoferoid/millettioid clade</taxon>
        <taxon>Phaseoleae</taxon>
        <taxon>Glycine</taxon>
        <taxon>Glycine subgen. Soja</taxon>
    </lineage>
</organism>
<evidence type="ECO:0000256" key="1">
    <source>
        <dbReference type="SAM" id="Phobius"/>
    </source>
</evidence>
<dbReference type="Pfam" id="PF05514">
    <property type="entry name" value="HR_lesion"/>
    <property type="match status" value="1"/>
</dbReference>
<dbReference type="PANTHER" id="PTHR31474:SF4">
    <property type="entry name" value="NICOTIANA LESION-INDUCING LIKE"/>
    <property type="match status" value="1"/>
</dbReference>
<proteinExistence type="predicted"/>
<dbReference type="PANTHER" id="PTHR31474">
    <property type="entry name" value="HR-LIKE LESION-INDUCER"/>
    <property type="match status" value="1"/>
</dbReference>
<reference evidence="2" key="3">
    <citation type="submission" date="2018-07" db="EMBL/GenBank/DDBJ databases">
        <title>WGS assembly of Glycine max.</title>
        <authorList>
            <person name="Schmutz J."/>
            <person name="Cannon S."/>
            <person name="Schlueter J."/>
            <person name="Ma J."/>
            <person name="Mitros T."/>
            <person name="Nelson W."/>
            <person name="Hyten D."/>
            <person name="Song Q."/>
            <person name="Thelen J."/>
            <person name="Cheng J."/>
            <person name="Xu D."/>
            <person name="Hellsten U."/>
            <person name="May G."/>
            <person name="Yu Y."/>
            <person name="Sakurai T."/>
            <person name="Umezawa T."/>
            <person name="Bhattacharyya M."/>
            <person name="Sandhu D."/>
            <person name="Valliyodan B."/>
            <person name="Lindquist E."/>
            <person name="Peto M."/>
            <person name="Grant D."/>
            <person name="Shu S."/>
            <person name="Goodstein D."/>
            <person name="Barry K."/>
            <person name="Futrell-Griggs M."/>
            <person name="Abernathy B."/>
            <person name="Du J."/>
            <person name="Tian Z."/>
            <person name="Zhu L."/>
            <person name="Gill N."/>
            <person name="Joshi T."/>
            <person name="Libault M."/>
            <person name="Sethuraman A."/>
            <person name="Zhang X."/>
            <person name="Shinozaki K."/>
            <person name="Nguyen H."/>
            <person name="Wing R."/>
            <person name="Cregan P."/>
            <person name="Specht J."/>
            <person name="Grimwood J."/>
            <person name="Rokhsar D."/>
            <person name="Stacey G."/>
            <person name="Shoemaker R."/>
            <person name="Jackson S."/>
        </authorList>
    </citation>
    <scope>NUCLEOTIDE SEQUENCE</scope>
    <source>
        <tissue evidence="2">Callus</tissue>
    </source>
</reference>
<dbReference type="EMBL" id="CM000843">
    <property type="protein sequence ID" value="KRH31722.1"/>
    <property type="molecule type" value="Genomic_DNA"/>
</dbReference>
<reference evidence="2 3" key="1">
    <citation type="journal article" date="2010" name="Nature">
        <title>Genome sequence of the palaeopolyploid soybean.</title>
        <authorList>
            <person name="Schmutz J."/>
            <person name="Cannon S.B."/>
            <person name="Schlueter J."/>
            <person name="Ma J."/>
            <person name="Mitros T."/>
            <person name="Nelson W."/>
            <person name="Hyten D.L."/>
            <person name="Song Q."/>
            <person name="Thelen J.J."/>
            <person name="Cheng J."/>
            <person name="Xu D."/>
            <person name="Hellsten U."/>
            <person name="May G.D."/>
            <person name="Yu Y."/>
            <person name="Sakurai T."/>
            <person name="Umezawa T."/>
            <person name="Bhattacharyya M.K."/>
            <person name="Sandhu D."/>
            <person name="Valliyodan B."/>
            <person name="Lindquist E."/>
            <person name="Peto M."/>
            <person name="Grant D."/>
            <person name="Shu S."/>
            <person name="Goodstein D."/>
            <person name="Barry K."/>
            <person name="Futrell-Griggs M."/>
            <person name="Abernathy B."/>
            <person name="Du J."/>
            <person name="Tian Z."/>
            <person name="Zhu L."/>
            <person name="Gill N."/>
            <person name="Joshi T."/>
            <person name="Libault M."/>
            <person name="Sethuraman A."/>
            <person name="Zhang X.-C."/>
            <person name="Shinozaki K."/>
            <person name="Nguyen H.T."/>
            <person name="Wing R.A."/>
            <person name="Cregan P."/>
            <person name="Specht J."/>
            <person name="Grimwood J."/>
            <person name="Rokhsar D."/>
            <person name="Stacey G."/>
            <person name="Shoemaker R.C."/>
            <person name="Jackson S.A."/>
        </authorList>
    </citation>
    <scope>NUCLEOTIDE SEQUENCE</scope>
    <source>
        <strain evidence="3">cv. Williams 82</strain>
        <tissue evidence="2">Callus</tissue>
    </source>
</reference>
<name>I1L7J2_SOYBN</name>
<reference evidence="3" key="2">
    <citation type="submission" date="2018-02" db="UniProtKB">
        <authorList>
            <consortium name="EnsemblPlants"/>
        </authorList>
    </citation>
    <scope>IDENTIFICATION</scope>
    <source>
        <strain evidence="3">Williams 82</strain>
    </source>
</reference>
<dbReference type="InterPro" id="IPR008637">
    <property type="entry name" value="HR_lesion"/>
</dbReference>
<keyword evidence="1" id="KW-0812">Transmembrane</keyword>
<accession>I1L7J2</accession>